<feature type="transmembrane region" description="Helical" evidence="1">
    <location>
        <begin position="45"/>
        <end position="70"/>
    </location>
</feature>
<dbReference type="RefSeq" id="WP_203242446.1">
    <property type="nucleotide sequence ID" value="NZ_JAFBRH010000003.1"/>
</dbReference>
<dbReference type="AlphaFoldDB" id="A0AAE2VYR2"/>
<feature type="transmembrane region" description="Helical" evidence="1">
    <location>
        <begin position="76"/>
        <end position="94"/>
    </location>
</feature>
<evidence type="ECO:0000313" key="2">
    <source>
        <dbReference type="EMBL" id="MBM1714276.1"/>
    </source>
</evidence>
<feature type="transmembrane region" description="Helical" evidence="1">
    <location>
        <begin position="106"/>
        <end position="124"/>
    </location>
</feature>
<evidence type="ECO:0000313" key="3">
    <source>
        <dbReference type="Proteomes" id="UP000732193"/>
    </source>
</evidence>
<keyword evidence="3" id="KW-1185">Reference proteome</keyword>
<name>A0AAE2VYR2_9RHOB</name>
<organism evidence="2 3">
    <name type="scientific">Sulfitobacter geojensis</name>
    <dbReference type="NCBI Taxonomy" id="1342299"/>
    <lineage>
        <taxon>Bacteria</taxon>
        <taxon>Pseudomonadati</taxon>
        <taxon>Pseudomonadota</taxon>
        <taxon>Alphaproteobacteria</taxon>
        <taxon>Rhodobacterales</taxon>
        <taxon>Roseobacteraceae</taxon>
        <taxon>Sulfitobacter</taxon>
    </lineage>
</organism>
<sequence length="133" mass="14055">MARGAGGNDGGTMGFLLGVAMMIGGGYLLLNGIVVRPNFNMGARVFGIGGVAVTSGMVLIPFMFGVGIIFYNARNWFGWILAGGSLLALIFGVIANMTIQMARMSAFDLIVILVLLVGGIGLFLRSLRDFKKF</sequence>
<keyword evidence="1" id="KW-1133">Transmembrane helix</keyword>
<dbReference type="Proteomes" id="UP000732193">
    <property type="component" value="Unassembled WGS sequence"/>
</dbReference>
<accession>A0AAE2VYR2</accession>
<dbReference type="EMBL" id="JAFBRM010000003">
    <property type="protein sequence ID" value="MBM1714276.1"/>
    <property type="molecule type" value="Genomic_DNA"/>
</dbReference>
<keyword evidence="1" id="KW-0472">Membrane</keyword>
<gene>
    <name evidence="2" type="ORF">JQV55_11970</name>
</gene>
<comment type="caution">
    <text evidence="2">The sequence shown here is derived from an EMBL/GenBank/DDBJ whole genome shotgun (WGS) entry which is preliminary data.</text>
</comment>
<feature type="transmembrane region" description="Helical" evidence="1">
    <location>
        <begin position="12"/>
        <end position="33"/>
    </location>
</feature>
<reference evidence="2 3" key="1">
    <citation type="submission" date="2021-01" db="EMBL/GenBank/DDBJ databases">
        <title>Diatom-associated Roseobacters Show Island Model of Population Structure.</title>
        <authorList>
            <person name="Qu L."/>
            <person name="Feng X."/>
            <person name="Chen Y."/>
            <person name="Li L."/>
            <person name="Wang X."/>
            <person name="Hu Z."/>
            <person name="Wang H."/>
            <person name="Luo H."/>
        </authorList>
    </citation>
    <scope>NUCLEOTIDE SEQUENCE [LARGE SCALE GENOMIC DNA]</scope>
    <source>
        <strain evidence="2 3">TR60-84</strain>
    </source>
</reference>
<protein>
    <submittedName>
        <fullName evidence="2">Uncharacterized protein</fullName>
    </submittedName>
</protein>
<proteinExistence type="predicted"/>
<keyword evidence="1" id="KW-0812">Transmembrane</keyword>
<evidence type="ECO:0000256" key="1">
    <source>
        <dbReference type="SAM" id="Phobius"/>
    </source>
</evidence>